<dbReference type="STRING" id="1114972.FD35_GL001321"/>
<name>A0A0R1RA57_9LACO</name>
<evidence type="ECO:0000256" key="10">
    <source>
        <dbReference type="ARBA" id="ARBA00023004"/>
    </source>
</evidence>
<keyword evidence="12" id="KW-0238">DNA-binding</keyword>
<dbReference type="SUPFAM" id="SSF52540">
    <property type="entry name" value="P-loop containing nucleoside triphosphate hydrolases"/>
    <property type="match status" value="1"/>
</dbReference>
<dbReference type="AlphaFoldDB" id="A0A0R1RA57"/>
<gene>
    <name evidence="17" type="ORF">FD35_GL001321</name>
</gene>
<dbReference type="eggNOG" id="COG1199">
    <property type="taxonomic scope" value="Bacteria"/>
</dbReference>
<dbReference type="InterPro" id="IPR038726">
    <property type="entry name" value="PDDEXK_AddAB-type"/>
</dbReference>
<evidence type="ECO:0000313" key="17">
    <source>
        <dbReference type="EMBL" id="KRL53326.1"/>
    </source>
</evidence>
<dbReference type="InterPro" id="IPR010614">
    <property type="entry name" value="RAD3-like_helicase_DEAD"/>
</dbReference>
<evidence type="ECO:0000256" key="14">
    <source>
        <dbReference type="ARBA" id="ARBA00023235"/>
    </source>
</evidence>
<dbReference type="GO" id="GO:0016818">
    <property type="term" value="F:hydrolase activity, acting on acid anhydrides, in phosphorus-containing anhydrides"/>
    <property type="evidence" value="ECO:0007669"/>
    <property type="project" value="InterPro"/>
</dbReference>
<dbReference type="InterPro" id="IPR006554">
    <property type="entry name" value="Helicase-like_DEXD_c2"/>
</dbReference>
<dbReference type="Pfam" id="PF13307">
    <property type="entry name" value="Helicase_C_2"/>
    <property type="match status" value="1"/>
</dbReference>
<dbReference type="InterPro" id="IPR045028">
    <property type="entry name" value="DinG/Rad3-like"/>
</dbReference>
<protein>
    <submittedName>
        <fullName evidence="17">DNA helicase</fullName>
    </submittedName>
</protein>
<dbReference type="InterPro" id="IPR027417">
    <property type="entry name" value="P-loop_NTPase"/>
</dbReference>
<comment type="caution">
    <text evidence="17">The sequence shown here is derived from an EMBL/GenBank/DDBJ whole genome shotgun (WGS) entry which is preliminary data.</text>
</comment>
<dbReference type="GO" id="GO:0006281">
    <property type="term" value="P:DNA repair"/>
    <property type="evidence" value="ECO:0007669"/>
    <property type="project" value="UniProtKB-KW"/>
</dbReference>
<keyword evidence="18" id="KW-1185">Reference proteome</keyword>
<evidence type="ECO:0000259" key="16">
    <source>
        <dbReference type="PROSITE" id="PS51193"/>
    </source>
</evidence>
<dbReference type="Pfam" id="PF06733">
    <property type="entry name" value="DEAD_2"/>
    <property type="match status" value="1"/>
</dbReference>
<dbReference type="EMBL" id="AZFF01000021">
    <property type="protein sequence ID" value="KRL53326.1"/>
    <property type="molecule type" value="Genomic_DNA"/>
</dbReference>
<dbReference type="Gene3D" id="3.40.50.300">
    <property type="entry name" value="P-loop containing nucleotide triphosphate hydrolases"/>
    <property type="match status" value="2"/>
</dbReference>
<reference evidence="17 18" key="1">
    <citation type="journal article" date="2015" name="Genome Announc.">
        <title>Expanding the biotechnology potential of lactobacilli through comparative genomics of 213 strains and associated genera.</title>
        <authorList>
            <person name="Sun Z."/>
            <person name="Harris H.M."/>
            <person name="McCann A."/>
            <person name="Guo C."/>
            <person name="Argimon S."/>
            <person name="Zhang W."/>
            <person name="Yang X."/>
            <person name="Jeffery I.B."/>
            <person name="Cooney J.C."/>
            <person name="Kagawa T.F."/>
            <person name="Liu W."/>
            <person name="Song Y."/>
            <person name="Salvetti E."/>
            <person name="Wrobel A."/>
            <person name="Rasinkangas P."/>
            <person name="Parkhill J."/>
            <person name="Rea M.C."/>
            <person name="O'Sullivan O."/>
            <person name="Ritari J."/>
            <person name="Douillard F.P."/>
            <person name="Paul Ross R."/>
            <person name="Yang R."/>
            <person name="Briner A.E."/>
            <person name="Felis G.E."/>
            <person name="de Vos W.M."/>
            <person name="Barrangou R."/>
            <person name="Klaenhammer T.R."/>
            <person name="Caufield P.W."/>
            <person name="Cui Y."/>
            <person name="Zhang H."/>
            <person name="O'Toole P.W."/>
        </authorList>
    </citation>
    <scope>NUCLEOTIDE SEQUENCE [LARGE SCALE GENOMIC DNA]</scope>
    <source>
        <strain evidence="17 18">DSM 15814</strain>
    </source>
</reference>
<feature type="domain" description="Helicase ATP-binding" evidence="16">
    <location>
        <begin position="187"/>
        <end position="442"/>
    </location>
</feature>
<evidence type="ECO:0000256" key="11">
    <source>
        <dbReference type="ARBA" id="ARBA00023014"/>
    </source>
</evidence>
<evidence type="ECO:0000256" key="8">
    <source>
        <dbReference type="ARBA" id="ARBA00022839"/>
    </source>
</evidence>
<dbReference type="Gene3D" id="3.90.320.10">
    <property type="match status" value="1"/>
</dbReference>
<comment type="similarity">
    <text evidence="15">Belongs to the helicase family. DinG subfamily.</text>
</comment>
<evidence type="ECO:0000256" key="9">
    <source>
        <dbReference type="ARBA" id="ARBA00022840"/>
    </source>
</evidence>
<dbReference type="InterPro" id="IPR014013">
    <property type="entry name" value="Helic_SF1/SF2_ATP-bd_DinG/Rad3"/>
</dbReference>
<keyword evidence="6" id="KW-0378">Hydrolase</keyword>
<evidence type="ECO:0000256" key="4">
    <source>
        <dbReference type="ARBA" id="ARBA00022741"/>
    </source>
</evidence>
<evidence type="ECO:0000256" key="1">
    <source>
        <dbReference type="ARBA" id="ARBA00022485"/>
    </source>
</evidence>
<keyword evidence="13" id="KW-0234">DNA repair</keyword>
<dbReference type="GO" id="GO:0003677">
    <property type="term" value="F:DNA binding"/>
    <property type="evidence" value="ECO:0007669"/>
    <property type="project" value="UniProtKB-KW"/>
</dbReference>
<keyword evidence="5" id="KW-0227">DNA damage</keyword>
<dbReference type="Pfam" id="PF12705">
    <property type="entry name" value="PDDEXK_1"/>
    <property type="match status" value="1"/>
</dbReference>
<keyword evidence="9" id="KW-0067">ATP-binding</keyword>
<evidence type="ECO:0000313" key="18">
    <source>
        <dbReference type="Proteomes" id="UP000051999"/>
    </source>
</evidence>
<dbReference type="InterPro" id="IPR042493">
    <property type="entry name" value="XPD_DNA_FeS"/>
</dbReference>
<dbReference type="SMART" id="SM00488">
    <property type="entry name" value="DEXDc2"/>
    <property type="match status" value="1"/>
</dbReference>
<keyword evidence="1" id="KW-0004">4Fe-4S</keyword>
<dbReference type="PANTHER" id="PTHR11472:SF34">
    <property type="entry name" value="REGULATOR OF TELOMERE ELONGATION HELICASE 1"/>
    <property type="match status" value="1"/>
</dbReference>
<evidence type="ECO:0000256" key="3">
    <source>
        <dbReference type="ARBA" id="ARBA00022723"/>
    </source>
</evidence>
<keyword evidence="2" id="KW-0540">Nuclease</keyword>
<keyword evidence="10" id="KW-0408">Iron</keyword>
<dbReference type="GO" id="GO:0051539">
    <property type="term" value="F:4 iron, 4 sulfur cluster binding"/>
    <property type="evidence" value="ECO:0007669"/>
    <property type="project" value="UniProtKB-KW"/>
</dbReference>
<dbReference type="Proteomes" id="UP000051999">
    <property type="component" value="Unassembled WGS sequence"/>
</dbReference>
<keyword evidence="3" id="KW-0479">Metal-binding</keyword>
<organism evidence="17 18">
    <name type="scientific">Furfurilactobacillus rossiae DSM 15814</name>
    <dbReference type="NCBI Taxonomy" id="1114972"/>
    <lineage>
        <taxon>Bacteria</taxon>
        <taxon>Bacillati</taxon>
        <taxon>Bacillota</taxon>
        <taxon>Bacilli</taxon>
        <taxon>Lactobacillales</taxon>
        <taxon>Lactobacillaceae</taxon>
        <taxon>Furfurilactobacillus</taxon>
    </lineage>
</organism>
<keyword evidence="8" id="KW-0269">Exonuclease</keyword>
<evidence type="ECO:0000256" key="2">
    <source>
        <dbReference type="ARBA" id="ARBA00022722"/>
    </source>
</evidence>
<evidence type="ECO:0000256" key="15">
    <source>
        <dbReference type="ARBA" id="ARBA00038058"/>
    </source>
</evidence>
<evidence type="ECO:0000256" key="6">
    <source>
        <dbReference type="ARBA" id="ARBA00022801"/>
    </source>
</evidence>
<dbReference type="InterPro" id="IPR011604">
    <property type="entry name" value="PDDEXK-like_dom_sf"/>
</dbReference>
<keyword evidence="14" id="KW-0413">Isomerase</keyword>
<dbReference type="Gene3D" id="1.10.275.40">
    <property type="match status" value="1"/>
</dbReference>
<evidence type="ECO:0000256" key="13">
    <source>
        <dbReference type="ARBA" id="ARBA00023204"/>
    </source>
</evidence>
<evidence type="ECO:0000256" key="7">
    <source>
        <dbReference type="ARBA" id="ARBA00022806"/>
    </source>
</evidence>
<dbReference type="Gene3D" id="1.10.30.20">
    <property type="entry name" value="Bacterial XPD DNA helicase, FeS cluster domain"/>
    <property type="match status" value="1"/>
</dbReference>
<sequence length="795" mass="90978">MSDVATIKLGIRELVEFVLRSGDLNPQTDASSNTALAGANIHRRLQKQRLKDHPDYQKEVGLKTTVTMNDQSYSIHGRADGIFEADDQLHIEEIKTSDLVFEDVPESTLTLFWGQVKVYGYLLMKDQQRDHVTLQLTYYQTNEDKVTIREQEWSFEESQKFFHTLIDEYESWLILRADMRTQRDQTISSLKFPYATYRTGQHELAVATYKSIMLKKQMLVEAPTGTGKTISTLFPTIKAMGEGLIQRTFYLTAKQSTRRVAEDALSLMATQGLLLKSITLTAKETITFPEEVDVAPTDNPFMLGYYDRLKPALMDVLTHEYQITREVVETYARKHTLDPFEFSLDISLFCDIIVCDYNYLFDPLVYLQRFFSEKDEDNFFLIDEVHNLLSRAREMYSTSVDEQSIKELKPLFKGDRGFHRHVNTLVKTFKALASLLDDEQSENLTIQPPLTSFVEELQHFNDFISDWLPKQEDGEELQKVLDAYFACLDYVRLSDNYGEEYRTRLFQTNRGLCVRLVCLDPSSFLNQSMHLGRGAVLFSATVTPLSYYQQVLGVDEDGITYQLPSPFEPRHQAILVANYIQTTYRQRDANLLKILTSIHTLVAGKTGNYLIFFPSHGYLTTVVEAYRQAYPDERVIQQESAMQSADRDAFLSKFQPDATQSLVGFAVLGGIFSEGIDLPADRLIGVGIVSVGLPGLNVETDLIRDYFDEANGHGFEYAYQLPGLNNVLQAAGRLIRSSHDQGIVLLMDQRFSQPRYSNLFPPHWRFWRGVNNVQALSACIDAFWKQTQASQTKES</sequence>
<proteinExistence type="inferred from homology"/>
<dbReference type="PATRIC" id="fig|1114972.6.peg.1339"/>
<dbReference type="InterPro" id="IPR006555">
    <property type="entry name" value="ATP-dep_Helicase_C"/>
</dbReference>
<dbReference type="SMART" id="SM00491">
    <property type="entry name" value="HELICc2"/>
    <property type="match status" value="1"/>
</dbReference>
<dbReference type="GO" id="GO:0005524">
    <property type="term" value="F:ATP binding"/>
    <property type="evidence" value="ECO:0007669"/>
    <property type="project" value="UniProtKB-KW"/>
</dbReference>
<keyword evidence="4" id="KW-0547">Nucleotide-binding</keyword>
<dbReference type="GO" id="GO:0003678">
    <property type="term" value="F:DNA helicase activity"/>
    <property type="evidence" value="ECO:0007669"/>
    <property type="project" value="InterPro"/>
</dbReference>
<evidence type="ECO:0000256" key="12">
    <source>
        <dbReference type="ARBA" id="ARBA00023125"/>
    </source>
</evidence>
<dbReference type="PROSITE" id="PS51193">
    <property type="entry name" value="HELICASE_ATP_BIND_2"/>
    <property type="match status" value="1"/>
</dbReference>
<accession>A0A0R1RA57</accession>
<dbReference type="GO" id="GO:0046872">
    <property type="term" value="F:metal ion binding"/>
    <property type="evidence" value="ECO:0007669"/>
    <property type="project" value="UniProtKB-KW"/>
</dbReference>
<keyword evidence="7 17" id="KW-0347">Helicase</keyword>
<evidence type="ECO:0000256" key="5">
    <source>
        <dbReference type="ARBA" id="ARBA00022763"/>
    </source>
</evidence>
<dbReference type="PANTHER" id="PTHR11472">
    <property type="entry name" value="DNA REPAIR DEAD HELICASE RAD3/XP-D SUBFAMILY MEMBER"/>
    <property type="match status" value="1"/>
</dbReference>
<keyword evidence="11" id="KW-0411">Iron-sulfur</keyword>